<dbReference type="EMBL" id="JAJEQF010000004">
    <property type="protein sequence ID" value="MCC2166729.1"/>
    <property type="molecule type" value="Genomic_DNA"/>
</dbReference>
<feature type="transmembrane region" description="Helical" evidence="1">
    <location>
        <begin position="79"/>
        <end position="99"/>
    </location>
</feature>
<keyword evidence="1" id="KW-1133">Transmembrane helix</keyword>
<feature type="transmembrane region" description="Helical" evidence="1">
    <location>
        <begin position="111"/>
        <end position="128"/>
    </location>
</feature>
<dbReference type="Pfam" id="PF12670">
    <property type="entry name" value="DUF3792"/>
    <property type="match status" value="1"/>
</dbReference>
<gene>
    <name evidence="2" type="ORF">LKD45_03265</name>
</gene>
<evidence type="ECO:0000313" key="2">
    <source>
        <dbReference type="EMBL" id="MCC2166729.1"/>
    </source>
</evidence>
<protein>
    <submittedName>
        <fullName evidence="2">TIGR04086 family membrane protein</fullName>
    </submittedName>
</protein>
<feature type="transmembrane region" description="Helical" evidence="1">
    <location>
        <begin position="48"/>
        <end position="70"/>
    </location>
</feature>
<dbReference type="InterPro" id="IPR023804">
    <property type="entry name" value="DUF3792_TM"/>
</dbReference>
<name>A0AAE3DLS4_9FIRM</name>
<comment type="caution">
    <text evidence="2">The sequence shown here is derived from an EMBL/GenBank/DDBJ whole genome shotgun (WGS) entry which is preliminary data.</text>
</comment>
<evidence type="ECO:0000256" key="1">
    <source>
        <dbReference type="SAM" id="Phobius"/>
    </source>
</evidence>
<organism evidence="2 3">
    <name type="scientific">Gallintestinimicrobium propionicum</name>
    <dbReference type="NCBI Taxonomy" id="2981770"/>
    <lineage>
        <taxon>Bacteria</taxon>
        <taxon>Bacillati</taxon>
        <taxon>Bacillota</taxon>
        <taxon>Clostridia</taxon>
        <taxon>Lachnospirales</taxon>
        <taxon>Lachnospiraceae</taxon>
        <taxon>Gallintestinimicrobium</taxon>
    </lineage>
</organism>
<proteinExistence type="predicted"/>
<reference evidence="2 3" key="1">
    <citation type="submission" date="2021-10" db="EMBL/GenBank/DDBJ databases">
        <title>Anaerobic single-cell dispensing facilitates the cultivation of human gut bacteria.</title>
        <authorList>
            <person name="Afrizal A."/>
        </authorList>
    </citation>
    <scope>NUCLEOTIDE SEQUENCE [LARGE SCALE GENOMIC DNA]</scope>
    <source>
        <strain evidence="2 3">CLA-AA-H244</strain>
    </source>
</reference>
<sequence>MEKKKTGISQTGARMPVVLLKSLLVSYLMAGALLLLLALLLYRMQLSAQAVSIGILVIYAVTAGLSGWLAGKGMQDRRFLWGLLTGSLYFCVLAALTLIVNHGLQDVGNHFFTTLMICSGAGMLGGMLS</sequence>
<dbReference type="NCBIfam" id="TIGR04086">
    <property type="entry name" value="TIGR04086_membr"/>
    <property type="match status" value="1"/>
</dbReference>
<keyword evidence="3" id="KW-1185">Reference proteome</keyword>
<dbReference type="AlphaFoldDB" id="A0AAE3DLS4"/>
<feature type="transmembrane region" description="Helical" evidence="1">
    <location>
        <begin position="20"/>
        <end position="42"/>
    </location>
</feature>
<evidence type="ECO:0000313" key="3">
    <source>
        <dbReference type="Proteomes" id="UP001199355"/>
    </source>
</evidence>
<dbReference type="RefSeq" id="WP_262586583.1">
    <property type="nucleotide sequence ID" value="NZ_JAJEQF010000004.1"/>
</dbReference>
<dbReference type="Proteomes" id="UP001199355">
    <property type="component" value="Unassembled WGS sequence"/>
</dbReference>
<accession>A0AAE3DLS4</accession>
<keyword evidence="1" id="KW-0472">Membrane</keyword>
<keyword evidence="1" id="KW-0812">Transmembrane</keyword>